<dbReference type="EC" id="1.14.11.18" evidence="2"/>
<gene>
    <name evidence="5" type="ORF">APZ42_018894</name>
</gene>
<dbReference type="InterPro" id="IPR047128">
    <property type="entry name" value="PhyH"/>
</dbReference>
<evidence type="ECO:0000256" key="4">
    <source>
        <dbReference type="ARBA" id="ARBA00034924"/>
    </source>
</evidence>
<keyword evidence="5" id="KW-0560">Oxidoreductase</keyword>
<dbReference type="AlphaFoldDB" id="A0A164YWV0"/>
<reference evidence="5 6" key="1">
    <citation type="submission" date="2016-03" db="EMBL/GenBank/DDBJ databases">
        <title>EvidentialGene: Evidence-directed Construction of Genes on Genomes.</title>
        <authorList>
            <person name="Gilbert D.G."/>
            <person name="Choi J.-H."/>
            <person name="Mockaitis K."/>
            <person name="Colbourne J."/>
            <person name="Pfrender M."/>
        </authorList>
    </citation>
    <scope>NUCLEOTIDE SEQUENCE [LARGE SCALE GENOMIC DNA]</scope>
    <source>
        <strain evidence="5 6">Xinb3</strain>
        <tissue evidence="5">Complete organism</tissue>
    </source>
</reference>
<evidence type="ECO:0000256" key="1">
    <source>
        <dbReference type="ARBA" id="ARBA00005830"/>
    </source>
</evidence>
<dbReference type="EMBL" id="LRGB01000868">
    <property type="protein sequence ID" value="KZS15693.1"/>
    <property type="molecule type" value="Genomic_DNA"/>
</dbReference>
<keyword evidence="5" id="KW-0223">Dioxygenase</keyword>
<dbReference type="STRING" id="35525.A0A164YWV0"/>
<evidence type="ECO:0000256" key="3">
    <source>
        <dbReference type="ARBA" id="ARBA00034921"/>
    </source>
</evidence>
<dbReference type="Pfam" id="PF05721">
    <property type="entry name" value="PhyH"/>
    <property type="match status" value="1"/>
</dbReference>
<comment type="similarity">
    <text evidence="1">Belongs to the PhyH family.</text>
</comment>
<evidence type="ECO:0000313" key="5">
    <source>
        <dbReference type="EMBL" id="KZS15693.1"/>
    </source>
</evidence>
<dbReference type="OrthoDB" id="2328924at2759"/>
<dbReference type="InterPro" id="IPR008775">
    <property type="entry name" value="Phytyl_CoA_dOase-like"/>
</dbReference>
<proteinExistence type="inferred from homology"/>
<dbReference type="PANTHER" id="PTHR21308">
    <property type="entry name" value="PHYTANOYL-COA ALPHA-HYDROXYLASE"/>
    <property type="match status" value="1"/>
</dbReference>
<dbReference type="Proteomes" id="UP000076858">
    <property type="component" value="Unassembled WGS sequence"/>
</dbReference>
<organism evidence="5 6">
    <name type="scientific">Daphnia magna</name>
    <dbReference type="NCBI Taxonomy" id="35525"/>
    <lineage>
        <taxon>Eukaryota</taxon>
        <taxon>Metazoa</taxon>
        <taxon>Ecdysozoa</taxon>
        <taxon>Arthropoda</taxon>
        <taxon>Crustacea</taxon>
        <taxon>Branchiopoda</taxon>
        <taxon>Diplostraca</taxon>
        <taxon>Cladocera</taxon>
        <taxon>Anomopoda</taxon>
        <taxon>Daphniidae</taxon>
        <taxon>Daphnia</taxon>
    </lineage>
</organism>
<evidence type="ECO:0000313" key="6">
    <source>
        <dbReference type="Proteomes" id="UP000076858"/>
    </source>
</evidence>
<dbReference type="SUPFAM" id="SSF51197">
    <property type="entry name" value="Clavaminate synthase-like"/>
    <property type="match status" value="1"/>
</dbReference>
<dbReference type="Gene3D" id="2.60.120.620">
    <property type="entry name" value="q2cbj1_9rhob like domain"/>
    <property type="match status" value="1"/>
</dbReference>
<accession>A0A164YWV0</accession>
<protein>
    <recommendedName>
        <fullName evidence="2">phytanoyl-CoA dioxygenase</fullName>
        <ecNumber evidence="2">1.14.11.18</ecNumber>
    </recommendedName>
    <alternativeName>
        <fullName evidence="3">Phytanic acid oxidase</fullName>
    </alternativeName>
    <alternativeName>
        <fullName evidence="4">Phytanoyl-CoA alpha-hydroxylase</fullName>
    </alternativeName>
</protein>
<evidence type="ECO:0000256" key="2">
    <source>
        <dbReference type="ARBA" id="ARBA00034809"/>
    </source>
</evidence>
<name>A0A164YWV0_9CRUS</name>
<sequence length="263" mass="29834">MLSQTQLQFYKDNGYLLLDEVYTTAEIDECSLEYDEIFALKKNSELEATWRGDWKDEASPTQLFSIHSLQNHAAIFTRMLLKDTLLQAIADILGTKDILLHHTKAHVKPSGTGSAFPMHQDYQYFPYKKDTLVAIFIHLDDTSMENGGLAVYPGSHHLGPLEDRGNIPGWHYVDQDKFPIEKATPVNAKRGQVVIFSYLLVHGSYPNTSDSVRRMLLFQMMSAHDEKLKETHRSPCQGMVLSGRNPHAEANIKKTARRMLSAV</sequence>
<keyword evidence="6" id="KW-1185">Reference proteome</keyword>
<dbReference type="GO" id="GO:0001561">
    <property type="term" value="P:fatty acid alpha-oxidation"/>
    <property type="evidence" value="ECO:0007669"/>
    <property type="project" value="InterPro"/>
</dbReference>
<comment type="caution">
    <text evidence="5">The sequence shown here is derived from an EMBL/GenBank/DDBJ whole genome shotgun (WGS) entry which is preliminary data.</text>
</comment>
<dbReference type="PANTHER" id="PTHR21308:SF1">
    <property type="entry name" value="PHYTANOYL-COA DIOXYGENASE, PEROXISOMAL"/>
    <property type="match status" value="1"/>
</dbReference>
<dbReference type="GO" id="GO:0048244">
    <property type="term" value="F:phytanoyl-CoA dioxygenase activity"/>
    <property type="evidence" value="ECO:0007669"/>
    <property type="project" value="UniProtKB-EC"/>
</dbReference>